<dbReference type="EMBL" id="LR134149">
    <property type="protein sequence ID" value="VEA44468.1"/>
    <property type="molecule type" value="Genomic_DNA"/>
</dbReference>
<protein>
    <submittedName>
        <fullName evidence="1">L-fucose mutarotase</fullName>
        <ecNumber evidence="1">5.1.3.-</ecNumber>
    </submittedName>
</protein>
<dbReference type="AlphaFoldDB" id="A0A3S4GVA3"/>
<gene>
    <name evidence="1" type="primary">fucU_2</name>
    <name evidence="1" type="ORF">NCTC8272_05500</name>
</gene>
<dbReference type="Gene3D" id="3.40.1650.10">
    <property type="entry name" value="RbsD-like domain"/>
    <property type="match status" value="1"/>
</dbReference>
<dbReference type="Proteomes" id="UP000277214">
    <property type="component" value="Chromosome 1"/>
</dbReference>
<dbReference type="GO" id="GO:0048029">
    <property type="term" value="F:monosaccharide binding"/>
    <property type="evidence" value="ECO:0007669"/>
    <property type="project" value="InterPro"/>
</dbReference>
<organism evidence="1 2">
    <name type="scientific">Salmonella enterica I</name>
    <dbReference type="NCBI Taxonomy" id="59201"/>
    <lineage>
        <taxon>Bacteria</taxon>
        <taxon>Pseudomonadati</taxon>
        <taxon>Pseudomonadota</taxon>
        <taxon>Gammaproteobacteria</taxon>
        <taxon>Enterobacterales</taxon>
        <taxon>Enterobacteriaceae</taxon>
        <taxon>Salmonella</taxon>
    </lineage>
</organism>
<accession>A0A3S4GVA3</accession>
<dbReference type="InterPro" id="IPR023750">
    <property type="entry name" value="RbsD-like_sf"/>
</dbReference>
<sequence>MLKTISPLISPTLLKVLAEMGHGTKSFFRRSLSRA</sequence>
<evidence type="ECO:0000313" key="1">
    <source>
        <dbReference type="EMBL" id="VEA44468.1"/>
    </source>
</evidence>
<proteinExistence type="predicted"/>
<keyword evidence="1" id="KW-0413">Isomerase</keyword>
<dbReference type="GO" id="GO:0005996">
    <property type="term" value="P:monosaccharide metabolic process"/>
    <property type="evidence" value="ECO:0007669"/>
    <property type="project" value="InterPro"/>
</dbReference>
<dbReference type="SUPFAM" id="SSF102546">
    <property type="entry name" value="RbsD-like"/>
    <property type="match status" value="1"/>
</dbReference>
<name>A0A3S4GVA3_SALET</name>
<evidence type="ECO:0000313" key="2">
    <source>
        <dbReference type="Proteomes" id="UP000277214"/>
    </source>
</evidence>
<dbReference type="GO" id="GO:0016853">
    <property type="term" value="F:isomerase activity"/>
    <property type="evidence" value="ECO:0007669"/>
    <property type="project" value="UniProtKB-KW"/>
</dbReference>
<dbReference type="EC" id="5.1.3.-" evidence="1"/>
<reference evidence="1 2" key="1">
    <citation type="submission" date="2018-12" db="EMBL/GenBank/DDBJ databases">
        <authorList>
            <consortium name="Pathogen Informatics"/>
        </authorList>
    </citation>
    <scope>NUCLEOTIDE SEQUENCE [LARGE SCALE GENOMIC DNA]</scope>
    <source>
        <strain evidence="1 2">NCTC8272</strain>
    </source>
</reference>